<keyword evidence="9" id="KW-0812">Transmembrane</keyword>
<dbReference type="InterPro" id="IPR005467">
    <property type="entry name" value="His_kinase_dom"/>
</dbReference>
<keyword evidence="5" id="KW-0547">Nucleotide-binding</keyword>
<feature type="domain" description="Histidine kinase" evidence="10">
    <location>
        <begin position="424"/>
        <end position="627"/>
    </location>
</feature>
<evidence type="ECO:0000256" key="8">
    <source>
        <dbReference type="ARBA" id="ARBA00023012"/>
    </source>
</evidence>
<evidence type="ECO:0000256" key="5">
    <source>
        <dbReference type="ARBA" id="ARBA00022741"/>
    </source>
</evidence>
<comment type="catalytic activity">
    <reaction evidence="1">
        <text>ATP + protein L-histidine = ADP + protein N-phospho-L-histidine.</text>
        <dbReference type="EC" id="2.7.13.3"/>
    </reaction>
</comment>
<evidence type="ECO:0000313" key="11">
    <source>
        <dbReference type="EMBL" id="ACV63362.1"/>
    </source>
</evidence>
<dbReference type="InterPro" id="IPR003661">
    <property type="entry name" value="HisK_dim/P_dom"/>
</dbReference>
<organism evidence="11 12">
    <name type="scientific">Desulfofarcimen acetoxidans (strain ATCC 49208 / DSM 771 / KCTC 5769 / VKM B-1644 / 5575)</name>
    <name type="common">Desulfotomaculum acetoxidans</name>
    <dbReference type="NCBI Taxonomy" id="485916"/>
    <lineage>
        <taxon>Bacteria</taxon>
        <taxon>Bacillati</taxon>
        <taxon>Bacillota</taxon>
        <taxon>Clostridia</taxon>
        <taxon>Eubacteriales</taxon>
        <taxon>Peptococcaceae</taxon>
        <taxon>Desulfofarcimen</taxon>
    </lineage>
</organism>
<evidence type="ECO:0000256" key="6">
    <source>
        <dbReference type="ARBA" id="ARBA00022777"/>
    </source>
</evidence>
<protein>
    <recommendedName>
        <fullName evidence="2">histidine kinase</fullName>
        <ecNumber evidence="2">2.7.13.3</ecNumber>
    </recommendedName>
</protein>
<keyword evidence="8" id="KW-0902">Two-component regulatory system</keyword>
<dbReference type="Pfam" id="PF00512">
    <property type="entry name" value="HisKA"/>
    <property type="match status" value="1"/>
</dbReference>
<accession>C8W0V7</accession>
<dbReference type="GO" id="GO:0005524">
    <property type="term" value="F:ATP binding"/>
    <property type="evidence" value="ECO:0007669"/>
    <property type="project" value="UniProtKB-KW"/>
</dbReference>
<keyword evidence="12" id="KW-1185">Reference proteome</keyword>
<dbReference type="EC" id="2.7.13.3" evidence="2"/>
<sequence>MYPKIFPLQITKRFYMCMLTLIIIPMVILTITTHVQFLKDRESRRDKELYAVAIELQRRLPGSFIEILEKQGALNKPVEKQVKVLNTVLQPIVNDIASIHPDMGIGYYSIELDCVLAIAPNFEPSMLKPVSHKSPVFNVYKSGQPELNHLDTIDTIIDYKGKPALSRTYPIYYKDKIIGHAWANFEMEDVHAEARSMSRKILITALIMIGAIISLSWLFFTQFKKNIKNFADAVVEDNYSLSENILPELKPLLIKIKEHNAELKREVAERKQVEFRLKLKEKKFRKIFLLSPIGIELYDKNGLLIDTNKSCLDMFGVSNVDDLKGFNLFEDPNLPEEAKKKIINGEQTRYEVRFNFDIVREKKIYETTKSGFIYIDVLISPFGKEGDIYQGYLVQVQEITERKLAEKEMARLSQLNLIGEMAAGIAHEIRNPMTTVRGFLQMLGGKNGQERYQEYFNLMIEELDRANSIISEYLSLAKNKALELKISNLKPVIETVFPLIQADAMMNDKNIYMELQDVPDLLMDEKEIRQLLLNIVHNGLQAMTARKILTIRLCRDGNEVVLAVHDEGKGINPEILDKIGTPFFTTKDTGTGLGLATCYSIATRHNAKINIETNSEGTTFFVRFKIN</sequence>
<dbReference type="RefSeq" id="WP_015758057.1">
    <property type="nucleotide sequence ID" value="NC_013216.1"/>
</dbReference>
<dbReference type="GO" id="GO:0000155">
    <property type="term" value="F:phosphorelay sensor kinase activity"/>
    <property type="evidence" value="ECO:0007669"/>
    <property type="project" value="InterPro"/>
</dbReference>
<dbReference type="EMBL" id="CP001720">
    <property type="protein sequence ID" value="ACV63362.1"/>
    <property type="molecule type" value="Genomic_DNA"/>
</dbReference>
<dbReference type="SUPFAM" id="SSF55874">
    <property type="entry name" value="ATPase domain of HSP90 chaperone/DNA topoisomerase II/histidine kinase"/>
    <property type="match status" value="1"/>
</dbReference>
<dbReference type="PROSITE" id="PS50109">
    <property type="entry name" value="HIS_KIN"/>
    <property type="match status" value="1"/>
</dbReference>
<dbReference type="OrthoDB" id="505470at2"/>
<keyword evidence="9" id="KW-0472">Membrane</keyword>
<keyword evidence="6 11" id="KW-0418">Kinase</keyword>
<evidence type="ECO:0000256" key="7">
    <source>
        <dbReference type="ARBA" id="ARBA00022840"/>
    </source>
</evidence>
<dbReference type="AlphaFoldDB" id="C8W0V7"/>
<dbReference type="InterPro" id="IPR035965">
    <property type="entry name" value="PAS-like_dom_sf"/>
</dbReference>
<dbReference type="Pfam" id="PF02518">
    <property type="entry name" value="HATPase_c"/>
    <property type="match status" value="1"/>
</dbReference>
<evidence type="ECO:0000256" key="4">
    <source>
        <dbReference type="ARBA" id="ARBA00022679"/>
    </source>
</evidence>
<proteinExistence type="predicted"/>
<dbReference type="InterPro" id="IPR004358">
    <property type="entry name" value="Sig_transdc_His_kin-like_C"/>
</dbReference>
<dbReference type="Proteomes" id="UP000002217">
    <property type="component" value="Chromosome"/>
</dbReference>
<dbReference type="PANTHER" id="PTHR43065:SF46">
    <property type="entry name" value="C4-DICARBOXYLATE TRANSPORT SENSOR PROTEIN DCTB"/>
    <property type="match status" value="1"/>
</dbReference>
<keyword evidence="7" id="KW-0067">ATP-binding</keyword>
<dbReference type="PRINTS" id="PR00344">
    <property type="entry name" value="BCTRLSENSOR"/>
</dbReference>
<dbReference type="STRING" id="485916.Dtox_2569"/>
<gene>
    <name evidence="11" type="ordered locus">Dtox_2569</name>
</gene>
<dbReference type="InterPro" id="IPR036890">
    <property type="entry name" value="HATPase_C_sf"/>
</dbReference>
<dbReference type="SUPFAM" id="SSF47384">
    <property type="entry name" value="Homodimeric domain of signal transducing histidine kinase"/>
    <property type="match status" value="1"/>
</dbReference>
<dbReference type="Gene3D" id="1.10.287.130">
    <property type="match status" value="1"/>
</dbReference>
<evidence type="ECO:0000313" key="12">
    <source>
        <dbReference type="Proteomes" id="UP000002217"/>
    </source>
</evidence>
<evidence type="ECO:0000256" key="3">
    <source>
        <dbReference type="ARBA" id="ARBA00022553"/>
    </source>
</evidence>
<evidence type="ECO:0000259" key="10">
    <source>
        <dbReference type="PROSITE" id="PS50109"/>
    </source>
</evidence>
<dbReference type="KEGG" id="dae:Dtox_2569"/>
<dbReference type="NCBIfam" id="TIGR00229">
    <property type="entry name" value="sensory_box"/>
    <property type="match status" value="1"/>
</dbReference>
<dbReference type="SMART" id="SM00387">
    <property type="entry name" value="HATPase_c"/>
    <property type="match status" value="1"/>
</dbReference>
<feature type="transmembrane region" description="Helical" evidence="9">
    <location>
        <begin position="201"/>
        <end position="220"/>
    </location>
</feature>
<reference evidence="11 12" key="1">
    <citation type="journal article" date="2009" name="Stand. Genomic Sci.">
        <title>Complete genome sequence of Desulfotomaculum acetoxidans type strain (5575).</title>
        <authorList>
            <person name="Spring S."/>
            <person name="Lapidus A."/>
            <person name="Schroder M."/>
            <person name="Gleim D."/>
            <person name="Sims D."/>
            <person name="Meincke L."/>
            <person name="Glavina Del Rio T."/>
            <person name="Tice H."/>
            <person name="Copeland A."/>
            <person name="Cheng J.F."/>
            <person name="Lucas S."/>
            <person name="Chen F."/>
            <person name="Nolan M."/>
            <person name="Bruce D."/>
            <person name="Goodwin L."/>
            <person name="Pitluck S."/>
            <person name="Ivanova N."/>
            <person name="Mavromatis K."/>
            <person name="Mikhailova N."/>
            <person name="Pati A."/>
            <person name="Chen A."/>
            <person name="Palaniappan K."/>
            <person name="Land M."/>
            <person name="Hauser L."/>
            <person name="Chang Y.J."/>
            <person name="Jeffries C.D."/>
            <person name="Chain P."/>
            <person name="Saunders E."/>
            <person name="Brettin T."/>
            <person name="Detter J.C."/>
            <person name="Goker M."/>
            <person name="Bristow J."/>
            <person name="Eisen J.A."/>
            <person name="Markowitz V."/>
            <person name="Hugenholtz P."/>
            <person name="Kyrpides N.C."/>
            <person name="Klenk H.P."/>
            <person name="Han C."/>
        </authorList>
    </citation>
    <scope>NUCLEOTIDE SEQUENCE [LARGE SCALE GENOMIC DNA]</scope>
    <source>
        <strain evidence="12">ATCC 49208 / DSM 771 / VKM B-1644</strain>
    </source>
</reference>
<dbReference type="PANTHER" id="PTHR43065">
    <property type="entry name" value="SENSOR HISTIDINE KINASE"/>
    <property type="match status" value="1"/>
</dbReference>
<dbReference type="InterPro" id="IPR000014">
    <property type="entry name" value="PAS"/>
</dbReference>
<keyword evidence="9" id="KW-1133">Transmembrane helix</keyword>
<dbReference type="HOGENOM" id="CLU_019969_0_0_9"/>
<feature type="transmembrane region" description="Helical" evidence="9">
    <location>
        <begin position="13"/>
        <end position="38"/>
    </location>
</feature>
<dbReference type="SMART" id="SM00388">
    <property type="entry name" value="HisKA"/>
    <property type="match status" value="1"/>
</dbReference>
<dbReference type="Gene3D" id="3.30.565.10">
    <property type="entry name" value="Histidine kinase-like ATPase, C-terminal domain"/>
    <property type="match status" value="1"/>
</dbReference>
<name>C8W0V7_DESAS</name>
<dbReference type="SUPFAM" id="SSF55785">
    <property type="entry name" value="PYP-like sensor domain (PAS domain)"/>
    <property type="match status" value="1"/>
</dbReference>
<dbReference type="eggNOG" id="COG4191">
    <property type="taxonomic scope" value="Bacteria"/>
</dbReference>
<evidence type="ECO:0000256" key="1">
    <source>
        <dbReference type="ARBA" id="ARBA00000085"/>
    </source>
</evidence>
<evidence type="ECO:0000256" key="9">
    <source>
        <dbReference type="SAM" id="Phobius"/>
    </source>
</evidence>
<dbReference type="CDD" id="cd00082">
    <property type="entry name" value="HisKA"/>
    <property type="match status" value="1"/>
</dbReference>
<dbReference type="Gene3D" id="3.30.450.20">
    <property type="entry name" value="PAS domain"/>
    <property type="match status" value="1"/>
</dbReference>
<dbReference type="InterPro" id="IPR003594">
    <property type="entry name" value="HATPase_dom"/>
</dbReference>
<keyword evidence="3" id="KW-0597">Phosphoprotein</keyword>
<dbReference type="InterPro" id="IPR036097">
    <property type="entry name" value="HisK_dim/P_sf"/>
</dbReference>
<keyword evidence="4" id="KW-0808">Transferase</keyword>
<evidence type="ECO:0000256" key="2">
    <source>
        <dbReference type="ARBA" id="ARBA00012438"/>
    </source>
</evidence>